<sequence length="495" mass="54862">MTFEDDDGPVKLAEGTYDDVIVGTGLAASVLAAALAGDGRAVLHCDANGYYGDETATVPWRQLIQRLEKDPRYSAVSVDVPDDDDGSVDGNAYLFDLMPLVLYSRSDIVDALVRSRSSNYLSFRCIERHFALVDGRVVSVPMSRNDVFQSDCIDRADKRRLMKLMHVVMDGDRLATAPSNAMDRDLLGQYSDRPFREYLAAIGLSPMLQTFIIYSFCFDDGDTMSTDQGIAALKKFLMSMGRFDRGALLYPVYGTGDLPQAFCRLAAVYGATYLLRCAPNLTDDEMVLGGTDQRIDFQNVVTREVCDASSTDSVSRCICVSRVPIVDGVGICMLAVPPDDPGQHAVRVLQVDEASGCAPPGSYIIYLSTRQCDRARERIRGVLERVVTPANRKRTVFFCEQRSSLIIQQSRKTCDTNQGGDLTAERKSRRRISVSGSSYLFDADDMVKEARNAFEQLRPGSEFLRQRPGEDDDLDVDTRNNPEFCRIVTDDTNAV</sequence>
<name>A0A0G4IH05_PLABS</name>
<dbReference type="GO" id="GO:0005829">
    <property type="term" value="C:cytosol"/>
    <property type="evidence" value="ECO:0007669"/>
    <property type="project" value="TreeGrafter"/>
</dbReference>
<dbReference type="EMBL" id="CDSF01000001">
    <property type="protein sequence ID" value="CEO94483.1"/>
    <property type="molecule type" value="Genomic_DNA"/>
</dbReference>
<dbReference type="STRING" id="37360.A0A0G4IH05"/>
<evidence type="ECO:0000313" key="3">
    <source>
        <dbReference type="Proteomes" id="UP000039324"/>
    </source>
</evidence>
<dbReference type="Gene3D" id="3.50.50.60">
    <property type="entry name" value="FAD/NAD(P)-binding domain"/>
    <property type="match status" value="1"/>
</dbReference>
<protein>
    <recommendedName>
        <fullName evidence="4">Rab GDP dissociation inhibitor</fullName>
    </recommendedName>
</protein>
<dbReference type="SUPFAM" id="SSF54373">
    <property type="entry name" value="FAD-linked reductases, C-terminal domain"/>
    <property type="match status" value="1"/>
</dbReference>
<evidence type="ECO:0008006" key="4">
    <source>
        <dbReference type="Google" id="ProtNLM"/>
    </source>
</evidence>
<proteinExistence type="inferred from homology"/>
<dbReference type="Proteomes" id="UP000039324">
    <property type="component" value="Unassembled WGS sequence"/>
</dbReference>
<dbReference type="InterPro" id="IPR018203">
    <property type="entry name" value="GDP_dissociation_inhibitor"/>
</dbReference>
<dbReference type="GO" id="GO:0005634">
    <property type="term" value="C:nucleus"/>
    <property type="evidence" value="ECO:0007669"/>
    <property type="project" value="TreeGrafter"/>
</dbReference>
<dbReference type="GO" id="GO:0005092">
    <property type="term" value="F:GDP-dissociation inhibitor activity"/>
    <property type="evidence" value="ECO:0007669"/>
    <property type="project" value="InterPro"/>
</dbReference>
<dbReference type="GO" id="GO:0016192">
    <property type="term" value="P:vesicle-mediated transport"/>
    <property type="evidence" value="ECO:0007669"/>
    <property type="project" value="TreeGrafter"/>
</dbReference>
<dbReference type="Gene3D" id="1.10.405.10">
    <property type="entry name" value="Guanine Nucleotide Dissociation Inhibitor, domain 1"/>
    <property type="match status" value="1"/>
</dbReference>
<dbReference type="Pfam" id="PF00996">
    <property type="entry name" value="GDI"/>
    <property type="match status" value="1"/>
</dbReference>
<organism evidence="2 3">
    <name type="scientific">Plasmodiophora brassicae</name>
    <name type="common">Clubroot disease agent</name>
    <dbReference type="NCBI Taxonomy" id="37360"/>
    <lineage>
        <taxon>Eukaryota</taxon>
        <taxon>Sar</taxon>
        <taxon>Rhizaria</taxon>
        <taxon>Endomyxa</taxon>
        <taxon>Phytomyxea</taxon>
        <taxon>Plasmodiophorida</taxon>
        <taxon>Plasmodiophoridae</taxon>
        <taxon>Plasmodiophora</taxon>
    </lineage>
</organism>
<dbReference type="InterPro" id="IPR036188">
    <property type="entry name" value="FAD/NAD-bd_sf"/>
</dbReference>
<dbReference type="OrthoDB" id="1923006at2759"/>
<dbReference type="Gene3D" id="3.30.519.10">
    <property type="entry name" value="Guanine Nucleotide Dissociation Inhibitor, domain 2"/>
    <property type="match status" value="1"/>
</dbReference>
<keyword evidence="3" id="KW-1185">Reference proteome</keyword>
<dbReference type="GO" id="GO:0007264">
    <property type="term" value="P:small GTPase-mediated signal transduction"/>
    <property type="evidence" value="ECO:0007669"/>
    <property type="project" value="InterPro"/>
</dbReference>
<dbReference type="SUPFAM" id="SSF51905">
    <property type="entry name" value="FAD/NAD(P)-binding domain"/>
    <property type="match status" value="1"/>
</dbReference>
<dbReference type="PRINTS" id="PR00891">
    <property type="entry name" value="RABGDIREP"/>
</dbReference>
<dbReference type="PANTHER" id="PTHR11787:SF4">
    <property type="entry name" value="CHM, RAB ESCORT PROTEIN 1"/>
    <property type="match status" value="1"/>
</dbReference>
<dbReference type="PANTHER" id="PTHR11787">
    <property type="entry name" value="RAB GDP-DISSOCIATION INHIBITOR"/>
    <property type="match status" value="1"/>
</dbReference>
<gene>
    <name evidence="2" type="ORF">PBRA_000268</name>
</gene>
<dbReference type="AlphaFoldDB" id="A0A0G4IH05"/>
<comment type="similarity">
    <text evidence="1">Belongs to the Rab GDI family.</text>
</comment>
<reference evidence="2 3" key="1">
    <citation type="submission" date="2015-02" db="EMBL/GenBank/DDBJ databases">
        <authorList>
            <person name="Chooi Y.-H."/>
        </authorList>
    </citation>
    <scope>NUCLEOTIDE SEQUENCE [LARGE SCALE GENOMIC DNA]</scope>
    <source>
        <strain evidence="2">E3</strain>
    </source>
</reference>
<accession>A0A0G4IH05</accession>
<evidence type="ECO:0000313" key="2">
    <source>
        <dbReference type="EMBL" id="CEO94483.1"/>
    </source>
</evidence>
<dbReference type="OMA" id="LMKFLTA"/>
<evidence type="ECO:0000256" key="1">
    <source>
        <dbReference type="ARBA" id="ARBA00005593"/>
    </source>
</evidence>
<dbReference type="GO" id="GO:0005968">
    <property type="term" value="C:Rab-protein geranylgeranyltransferase complex"/>
    <property type="evidence" value="ECO:0007669"/>
    <property type="project" value="TreeGrafter"/>
</dbReference>